<evidence type="ECO:0000256" key="1">
    <source>
        <dbReference type="ARBA" id="ARBA00004162"/>
    </source>
</evidence>
<evidence type="ECO:0000256" key="5">
    <source>
        <dbReference type="ARBA" id="ARBA00023136"/>
    </source>
</evidence>
<dbReference type="BioCyc" id="PMAR862515-HMP:GMOO-71-MONOMER"/>
<dbReference type="STRING" id="862515.HMPREF0658_0066"/>
<dbReference type="GO" id="GO:0005886">
    <property type="term" value="C:plasma membrane"/>
    <property type="evidence" value="ECO:0007669"/>
    <property type="project" value="UniProtKB-SubCell"/>
</dbReference>
<evidence type="ECO:0000256" key="3">
    <source>
        <dbReference type="ARBA" id="ARBA00022692"/>
    </source>
</evidence>
<evidence type="ECO:0000256" key="6">
    <source>
        <dbReference type="SAM" id="Phobius"/>
    </source>
</evidence>
<sequence length="69" mass="7835">MNRKMEKKLTLSKNKKLAGVCGGLAEYFDADPTLVRIIYALLTFSTAFCGILLYPVLWLIMPEPEEIQQ</sequence>
<dbReference type="eggNOG" id="COG1983">
    <property type="taxonomic scope" value="Bacteria"/>
</dbReference>
<feature type="domain" description="Phage shock protein PspC N-terminal" evidence="7">
    <location>
        <begin position="7"/>
        <end position="63"/>
    </location>
</feature>
<dbReference type="Proteomes" id="UP000004394">
    <property type="component" value="Unassembled WGS sequence"/>
</dbReference>
<gene>
    <name evidence="8" type="ORF">HMPREF0658_0066</name>
</gene>
<reference evidence="8" key="1">
    <citation type="submission" date="2010-07" db="EMBL/GenBank/DDBJ databases">
        <authorList>
            <person name="Muzny D."/>
            <person name="Qin X."/>
            <person name="Deng J."/>
            <person name="Jiang H."/>
            <person name="Liu Y."/>
            <person name="Qu J."/>
            <person name="Song X.-Z."/>
            <person name="Zhang L."/>
            <person name="Thornton R."/>
            <person name="Coyle M."/>
            <person name="Francisco L."/>
            <person name="Jackson L."/>
            <person name="Javaid M."/>
            <person name="Korchina V."/>
            <person name="Kovar C."/>
            <person name="Mata R."/>
            <person name="Mathew T."/>
            <person name="Ngo R."/>
            <person name="Nguyen L."/>
            <person name="Nguyen N."/>
            <person name="Okwuonu G."/>
            <person name="Ongeri F."/>
            <person name="Pham C."/>
            <person name="Simmons D."/>
            <person name="Wilczek-Boney K."/>
            <person name="Hale W."/>
            <person name="Jakkamsetti A."/>
            <person name="Pham P."/>
            <person name="Ruth R."/>
            <person name="San Lucas F."/>
            <person name="Warren J."/>
            <person name="Zhang J."/>
            <person name="Zhao Z."/>
            <person name="Zhou C."/>
            <person name="Zhu D."/>
            <person name="Lee S."/>
            <person name="Bess C."/>
            <person name="Blankenburg K."/>
            <person name="Forbes L."/>
            <person name="Fu Q."/>
            <person name="Gubbala S."/>
            <person name="Hirani K."/>
            <person name="Jayaseelan J.C."/>
            <person name="Lara F."/>
            <person name="Munidasa M."/>
            <person name="Palculict T."/>
            <person name="Patil S."/>
            <person name="Pu L.-L."/>
            <person name="Saada N."/>
            <person name="Tang L."/>
            <person name="Weissenberger G."/>
            <person name="Zhu Y."/>
            <person name="Hemphill L."/>
            <person name="Shang Y."/>
            <person name="Youmans B."/>
            <person name="Ayvaz T."/>
            <person name="Ross M."/>
            <person name="Santibanez J."/>
            <person name="Aqrawi P."/>
            <person name="Gross S."/>
            <person name="Joshi V."/>
            <person name="Fowler G."/>
            <person name="Nazareth L."/>
            <person name="Reid J."/>
            <person name="Worley K."/>
            <person name="Petrosino J."/>
            <person name="Highlander S."/>
            <person name="Gibbs R."/>
        </authorList>
    </citation>
    <scope>NUCLEOTIDE SEQUENCE [LARGE SCALE GENOMIC DNA]</scope>
    <source>
        <strain evidence="8">DSM 16973</strain>
    </source>
</reference>
<organism evidence="8 9">
    <name type="scientific">Hoylesella marshii DSM 16973 = JCM 13450</name>
    <dbReference type="NCBI Taxonomy" id="862515"/>
    <lineage>
        <taxon>Bacteria</taxon>
        <taxon>Pseudomonadati</taxon>
        <taxon>Bacteroidota</taxon>
        <taxon>Bacteroidia</taxon>
        <taxon>Bacteroidales</taxon>
        <taxon>Prevotellaceae</taxon>
        <taxon>Hoylesella</taxon>
    </lineage>
</organism>
<keyword evidence="9" id="KW-1185">Reference proteome</keyword>
<dbReference type="InterPro" id="IPR052027">
    <property type="entry name" value="PspC"/>
</dbReference>
<protein>
    <submittedName>
        <fullName evidence="8">PspC domain protein</fullName>
    </submittedName>
</protein>
<dbReference type="HOGENOM" id="CLU_143433_5_0_10"/>
<evidence type="ECO:0000313" key="8">
    <source>
        <dbReference type="EMBL" id="EFM02924.1"/>
    </source>
</evidence>
<dbReference type="Pfam" id="PF04024">
    <property type="entry name" value="PspC"/>
    <property type="match status" value="1"/>
</dbReference>
<evidence type="ECO:0000256" key="2">
    <source>
        <dbReference type="ARBA" id="ARBA00022475"/>
    </source>
</evidence>
<dbReference type="PANTHER" id="PTHR33885">
    <property type="entry name" value="PHAGE SHOCK PROTEIN C"/>
    <property type="match status" value="1"/>
</dbReference>
<evidence type="ECO:0000256" key="4">
    <source>
        <dbReference type="ARBA" id="ARBA00022989"/>
    </source>
</evidence>
<dbReference type="AlphaFoldDB" id="E0NPG5"/>
<comment type="caution">
    <text evidence="8">The sequence shown here is derived from an EMBL/GenBank/DDBJ whole genome shotgun (WGS) entry which is preliminary data.</text>
</comment>
<keyword evidence="5 6" id="KW-0472">Membrane</keyword>
<feature type="transmembrane region" description="Helical" evidence="6">
    <location>
        <begin position="40"/>
        <end position="60"/>
    </location>
</feature>
<keyword evidence="4 6" id="KW-1133">Transmembrane helix</keyword>
<dbReference type="EMBL" id="AEEI01000004">
    <property type="protein sequence ID" value="EFM02924.1"/>
    <property type="molecule type" value="Genomic_DNA"/>
</dbReference>
<evidence type="ECO:0000259" key="7">
    <source>
        <dbReference type="Pfam" id="PF04024"/>
    </source>
</evidence>
<name>E0NPG5_9BACT</name>
<comment type="subcellular location">
    <subcellularLocation>
        <location evidence="1">Cell membrane</location>
        <topology evidence="1">Single-pass membrane protein</topology>
    </subcellularLocation>
</comment>
<keyword evidence="2" id="KW-1003">Cell membrane</keyword>
<dbReference type="PANTHER" id="PTHR33885:SF3">
    <property type="entry name" value="PHAGE SHOCK PROTEIN C"/>
    <property type="match status" value="1"/>
</dbReference>
<accession>E0NPG5</accession>
<proteinExistence type="predicted"/>
<evidence type="ECO:0000313" key="9">
    <source>
        <dbReference type="Proteomes" id="UP000004394"/>
    </source>
</evidence>
<dbReference type="InterPro" id="IPR007168">
    <property type="entry name" value="Phageshock_PspC_N"/>
</dbReference>
<keyword evidence="3 6" id="KW-0812">Transmembrane</keyword>